<dbReference type="SFLD" id="SFLDS00052">
    <property type="entry name" value="Ferric_Reductase_Domain"/>
    <property type="match status" value="1"/>
</dbReference>
<evidence type="ECO:0000256" key="5">
    <source>
        <dbReference type="ARBA" id="ARBA00022475"/>
    </source>
</evidence>
<protein>
    <recommendedName>
        <fullName evidence="3">ferric-chelate reductase (NADPH)</fullName>
        <ecNumber evidence="3">1.16.1.9</ecNumber>
    </recommendedName>
</protein>
<evidence type="ECO:0000256" key="8">
    <source>
        <dbReference type="ARBA" id="ARBA00022989"/>
    </source>
</evidence>
<dbReference type="RefSeq" id="XP_033590820.1">
    <property type="nucleotide sequence ID" value="XM_033729344.1"/>
</dbReference>
<dbReference type="Pfam" id="PF08030">
    <property type="entry name" value="NAD_binding_6"/>
    <property type="match status" value="1"/>
</dbReference>
<comment type="subcellular location">
    <subcellularLocation>
        <location evidence="1">Cell membrane</location>
        <topology evidence="1">Multi-pass membrane protein</topology>
    </subcellularLocation>
</comment>
<feature type="transmembrane region" description="Helical" evidence="13">
    <location>
        <begin position="167"/>
        <end position="188"/>
    </location>
</feature>
<feature type="transmembrane region" description="Helical" evidence="13">
    <location>
        <begin position="128"/>
        <end position="147"/>
    </location>
</feature>
<sequence>MMSSKWLLLAAILPATLAWTPTPEEIAADNENSRLVNDTALTWACIIAVLLAYTWTLKLLHHVRRIVNFGHGDADTANQLYFATTNETWARFKRHWLIAPLFRTRHMRESKLSAAMNMGTLPSRIQTFWLLCYFALNTATAVVKIHWHMGRVVWLNDLCNRTGTLATLNLIPLFLLAGRNNPLIWLLDISFDNYNLLHRWIGRMVVVQAFLHGAFWIAEQAVESGWSSVAPELAVPGSMQLTGTIGIGAFIVILFQSPSVVRHAFYETFLHVHILLVLFSVVVIWLHLEGCTQQTLLIAAVVCWVVERLIRVYLLIRNNLHRGVTKAEVEVLPGDAVRITLRLARPWKFNPGQHVYLYLPSVGIWTSHPFTIAWSQELDHWRGGEKALPLARQDMLTTKSTSMSLVVRRRTGFTDRLYTKAARDIGNRFTATALVEGPYGGKTFRSYGTVMLFAAGVGITHQVPQVRDLLLASANGTCATRKIVLVWIVQSPEHLEWVRPWMTEILGMHKRREVLRIMLFVTRPRSTKEIHSPSASVQMFPGKPNVAALVEQEQTSQVGAMAVSCCGTGSLSDDLRKAVRERCEFTEIDFSEESFSW</sequence>
<dbReference type="InterPro" id="IPR051410">
    <property type="entry name" value="Ferric/Cupric_Reductase"/>
</dbReference>
<dbReference type="Proteomes" id="UP000799767">
    <property type="component" value="Unassembled WGS sequence"/>
</dbReference>
<dbReference type="PANTHER" id="PTHR32361:SF24">
    <property type="entry name" value="REDUCTASE, PUTATIVE (AFU_ORTHOLOGUE AFUA_3G10820)-RELATED"/>
    <property type="match status" value="1"/>
</dbReference>
<evidence type="ECO:0000256" key="6">
    <source>
        <dbReference type="ARBA" id="ARBA00022692"/>
    </source>
</evidence>
<keyword evidence="8 13" id="KW-1133">Transmembrane helix</keyword>
<dbReference type="InterPro" id="IPR039261">
    <property type="entry name" value="FNR_nucleotide-bd"/>
</dbReference>
<proteinExistence type="inferred from homology"/>
<dbReference type="Gene3D" id="3.40.50.80">
    <property type="entry name" value="Nucleotide-binding domain of ferredoxin-NADP reductase (FNR) module"/>
    <property type="match status" value="1"/>
</dbReference>
<evidence type="ECO:0000256" key="9">
    <source>
        <dbReference type="ARBA" id="ARBA00023002"/>
    </source>
</evidence>
<gene>
    <name evidence="16" type="ORF">BDY17DRAFT_124728</name>
</gene>
<reference evidence="16" key="1">
    <citation type="journal article" date="2020" name="Stud. Mycol.">
        <title>101 Dothideomycetes genomes: a test case for predicting lifestyles and emergence of pathogens.</title>
        <authorList>
            <person name="Haridas S."/>
            <person name="Albert R."/>
            <person name="Binder M."/>
            <person name="Bloem J."/>
            <person name="Labutti K."/>
            <person name="Salamov A."/>
            <person name="Andreopoulos B."/>
            <person name="Baker S."/>
            <person name="Barry K."/>
            <person name="Bills G."/>
            <person name="Bluhm B."/>
            <person name="Cannon C."/>
            <person name="Castanera R."/>
            <person name="Culley D."/>
            <person name="Daum C."/>
            <person name="Ezra D."/>
            <person name="Gonzalez J."/>
            <person name="Henrissat B."/>
            <person name="Kuo A."/>
            <person name="Liang C."/>
            <person name="Lipzen A."/>
            <person name="Lutzoni F."/>
            <person name="Magnuson J."/>
            <person name="Mondo S."/>
            <person name="Nolan M."/>
            <person name="Ohm R."/>
            <person name="Pangilinan J."/>
            <person name="Park H.-J."/>
            <person name="Ramirez L."/>
            <person name="Alfaro M."/>
            <person name="Sun H."/>
            <person name="Tritt A."/>
            <person name="Yoshinaga Y."/>
            <person name="Zwiers L.-H."/>
            <person name="Turgeon B."/>
            <person name="Goodwin S."/>
            <person name="Spatafora J."/>
            <person name="Crous P."/>
            <person name="Grigoriev I."/>
        </authorList>
    </citation>
    <scope>NUCLEOTIDE SEQUENCE</scope>
    <source>
        <strain evidence="16">CBS 113389</strain>
    </source>
</reference>
<evidence type="ECO:0000256" key="12">
    <source>
        <dbReference type="ARBA" id="ARBA00048483"/>
    </source>
</evidence>
<dbReference type="GO" id="GO:0006826">
    <property type="term" value="P:iron ion transport"/>
    <property type="evidence" value="ECO:0007669"/>
    <property type="project" value="UniProtKB-ARBA"/>
</dbReference>
<evidence type="ECO:0000256" key="11">
    <source>
        <dbReference type="ARBA" id="ARBA00023136"/>
    </source>
</evidence>
<accession>A0A6A6PVT0</accession>
<dbReference type="GO" id="GO:0052851">
    <property type="term" value="F:ferric-chelate reductase (NADPH) activity"/>
    <property type="evidence" value="ECO:0007669"/>
    <property type="project" value="UniProtKB-EC"/>
</dbReference>
<dbReference type="GO" id="GO:0015677">
    <property type="term" value="P:copper ion import"/>
    <property type="evidence" value="ECO:0007669"/>
    <property type="project" value="TreeGrafter"/>
</dbReference>
<keyword evidence="4" id="KW-0813">Transport</keyword>
<dbReference type="OrthoDB" id="4494341at2759"/>
<dbReference type="AlphaFoldDB" id="A0A6A6PVT0"/>
<feature type="transmembrane region" description="Helical" evidence="13">
    <location>
        <begin position="238"/>
        <end position="256"/>
    </location>
</feature>
<keyword evidence="9" id="KW-0560">Oxidoreductase</keyword>
<dbReference type="InterPro" id="IPR017938">
    <property type="entry name" value="Riboflavin_synthase-like_b-brl"/>
</dbReference>
<evidence type="ECO:0000256" key="13">
    <source>
        <dbReference type="SAM" id="Phobius"/>
    </source>
</evidence>
<dbReference type="Pfam" id="PF08022">
    <property type="entry name" value="FAD_binding_8"/>
    <property type="match status" value="1"/>
</dbReference>
<dbReference type="PROSITE" id="PS51384">
    <property type="entry name" value="FAD_FR"/>
    <property type="match status" value="1"/>
</dbReference>
<keyword evidence="5" id="KW-1003">Cell membrane</keyword>
<evidence type="ECO:0000256" key="1">
    <source>
        <dbReference type="ARBA" id="ARBA00004651"/>
    </source>
</evidence>
<dbReference type="PANTHER" id="PTHR32361">
    <property type="entry name" value="FERRIC/CUPRIC REDUCTASE TRANSMEMBRANE COMPONENT"/>
    <property type="match status" value="1"/>
</dbReference>
<evidence type="ECO:0000313" key="16">
    <source>
        <dbReference type="EMBL" id="KAF2484250.1"/>
    </source>
</evidence>
<feature type="domain" description="FAD-binding FR-type" evidence="15">
    <location>
        <begin position="319"/>
        <end position="445"/>
    </location>
</feature>
<comment type="similarity">
    <text evidence="2">Belongs to the ferric reductase (FRE) family.</text>
</comment>
<dbReference type="SUPFAM" id="SSF52343">
    <property type="entry name" value="Ferredoxin reductase-like, C-terminal NADP-linked domain"/>
    <property type="match status" value="1"/>
</dbReference>
<dbReference type="SUPFAM" id="SSF63380">
    <property type="entry name" value="Riboflavin synthase domain-like"/>
    <property type="match status" value="1"/>
</dbReference>
<evidence type="ECO:0000313" key="17">
    <source>
        <dbReference type="Proteomes" id="UP000799767"/>
    </source>
</evidence>
<feature type="signal peptide" evidence="14">
    <location>
        <begin position="1"/>
        <end position="18"/>
    </location>
</feature>
<evidence type="ECO:0000259" key="15">
    <source>
        <dbReference type="PROSITE" id="PS51384"/>
    </source>
</evidence>
<feature type="transmembrane region" description="Helical" evidence="13">
    <location>
        <begin position="200"/>
        <end position="218"/>
    </location>
</feature>
<dbReference type="InterPro" id="IPR013130">
    <property type="entry name" value="Fe3_Rdtase_TM_dom"/>
</dbReference>
<dbReference type="EMBL" id="MU001634">
    <property type="protein sequence ID" value="KAF2484250.1"/>
    <property type="molecule type" value="Genomic_DNA"/>
</dbReference>
<evidence type="ECO:0000256" key="7">
    <source>
        <dbReference type="ARBA" id="ARBA00022982"/>
    </source>
</evidence>
<keyword evidence="7" id="KW-0249">Electron transport</keyword>
<dbReference type="Pfam" id="PF01794">
    <property type="entry name" value="Ferric_reduct"/>
    <property type="match status" value="1"/>
</dbReference>
<dbReference type="GeneID" id="54470346"/>
<organism evidence="16 17">
    <name type="scientific">Neohortaea acidophila</name>
    <dbReference type="NCBI Taxonomy" id="245834"/>
    <lineage>
        <taxon>Eukaryota</taxon>
        <taxon>Fungi</taxon>
        <taxon>Dikarya</taxon>
        <taxon>Ascomycota</taxon>
        <taxon>Pezizomycotina</taxon>
        <taxon>Dothideomycetes</taxon>
        <taxon>Dothideomycetidae</taxon>
        <taxon>Mycosphaerellales</taxon>
        <taxon>Teratosphaeriaceae</taxon>
        <taxon>Neohortaea</taxon>
    </lineage>
</organism>
<comment type="catalytic activity">
    <reaction evidence="12">
        <text>2 a Fe(II)-siderophore + NADP(+) + H(+) = 2 a Fe(III)-siderophore + NADPH</text>
        <dbReference type="Rhea" id="RHEA:28795"/>
        <dbReference type="Rhea" id="RHEA-COMP:11342"/>
        <dbReference type="Rhea" id="RHEA-COMP:11344"/>
        <dbReference type="ChEBI" id="CHEBI:15378"/>
        <dbReference type="ChEBI" id="CHEBI:29033"/>
        <dbReference type="ChEBI" id="CHEBI:29034"/>
        <dbReference type="ChEBI" id="CHEBI:57783"/>
        <dbReference type="ChEBI" id="CHEBI:58349"/>
        <dbReference type="EC" id="1.16.1.9"/>
    </reaction>
</comment>
<keyword evidence="11 13" id="KW-0472">Membrane</keyword>
<dbReference type="InterPro" id="IPR013121">
    <property type="entry name" value="Fe_red_NAD-bd_6"/>
</dbReference>
<feature type="chain" id="PRO_5025356960" description="ferric-chelate reductase (NADPH)" evidence="14">
    <location>
        <begin position="19"/>
        <end position="597"/>
    </location>
</feature>
<evidence type="ECO:0000256" key="14">
    <source>
        <dbReference type="SAM" id="SignalP"/>
    </source>
</evidence>
<evidence type="ECO:0000256" key="2">
    <source>
        <dbReference type="ARBA" id="ARBA00006278"/>
    </source>
</evidence>
<evidence type="ECO:0000256" key="3">
    <source>
        <dbReference type="ARBA" id="ARBA00012668"/>
    </source>
</evidence>
<evidence type="ECO:0000256" key="4">
    <source>
        <dbReference type="ARBA" id="ARBA00022448"/>
    </source>
</evidence>
<keyword evidence="17" id="KW-1185">Reference proteome</keyword>
<keyword evidence="14" id="KW-0732">Signal</keyword>
<feature type="transmembrane region" description="Helical" evidence="13">
    <location>
        <begin position="268"/>
        <end position="288"/>
    </location>
</feature>
<dbReference type="InterPro" id="IPR013112">
    <property type="entry name" value="FAD-bd_8"/>
</dbReference>
<feature type="transmembrane region" description="Helical" evidence="13">
    <location>
        <begin position="34"/>
        <end position="55"/>
    </location>
</feature>
<name>A0A6A6PVT0_9PEZI</name>
<keyword evidence="6 13" id="KW-0812">Transmembrane</keyword>
<dbReference type="GO" id="GO:0006879">
    <property type="term" value="P:intracellular iron ion homeostasis"/>
    <property type="evidence" value="ECO:0007669"/>
    <property type="project" value="TreeGrafter"/>
</dbReference>
<dbReference type="SFLD" id="SFLDG01168">
    <property type="entry name" value="Ferric_reductase_subgroup_(FRE"/>
    <property type="match status" value="1"/>
</dbReference>
<dbReference type="GO" id="GO:0005886">
    <property type="term" value="C:plasma membrane"/>
    <property type="evidence" value="ECO:0007669"/>
    <property type="project" value="UniProtKB-SubCell"/>
</dbReference>
<evidence type="ECO:0000256" key="10">
    <source>
        <dbReference type="ARBA" id="ARBA00023065"/>
    </source>
</evidence>
<keyword evidence="10" id="KW-0406">Ion transport</keyword>
<dbReference type="EC" id="1.16.1.9" evidence="3"/>
<dbReference type="CDD" id="cd06186">
    <property type="entry name" value="NOX_Duox_like_FAD_NADP"/>
    <property type="match status" value="1"/>
</dbReference>
<dbReference type="InterPro" id="IPR017927">
    <property type="entry name" value="FAD-bd_FR_type"/>
</dbReference>